<dbReference type="Proteomes" id="UP000078540">
    <property type="component" value="Unassembled WGS sequence"/>
</dbReference>
<name>A0A195BV09_9HYME</name>
<protein>
    <submittedName>
        <fullName evidence="1">Uncharacterized protein</fullName>
    </submittedName>
</protein>
<evidence type="ECO:0000313" key="1">
    <source>
        <dbReference type="EMBL" id="KYM91182.1"/>
    </source>
</evidence>
<accession>A0A195BV09</accession>
<keyword evidence="2" id="KW-1185">Reference proteome</keyword>
<dbReference type="EMBL" id="KQ976408">
    <property type="protein sequence ID" value="KYM91182.1"/>
    <property type="molecule type" value="Genomic_DNA"/>
</dbReference>
<proteinExistence type="predicted"/>
<evidence type="ECO:0000313" key="2">
    <source>
        <dbReference type="Proteomes" id="UP000078540"/>
    </source>
</evidence>
<reference evidence="1 2" key="1">
    <citation type="submission" date="2015-09" db="EMBL/GenBank/DDBJ databases">
        <title>Atta colombica WGS genome.</title>
        <authorList>
            <person name="Nygaard S."/>
            <person name="Hu H."/>
            <person name="Boomsma J."/>
            <person name="Zhang G."/>
        </authorList>
    </citation>
    <scope>NUCLEOTIDE SEQUENCE [LARGE SCALE GENOMIC DNA]</scope>
    <source>
        <strain evidence="1">Treedump-2</strain>
        <tissue evidence="1">Whole body</tissue>
    </source>
</reference>
<dbReference type="AlphaFoldDB" id="A0A195BV09"/>
<sequence length="239" mass="27567">MMQRFKGGCGGKGWWRIDIMNGYLVNPSHNFTCILVKEKILMEKFSLKLLLSPSSRIRLLYLSKIHFWMLGEDYAYLSRNYDRRPDSASSSITVLLFSIEKSVEIRVTKENNFFLYWVDSSFTFLFARNKSSGTIQQADCKCEEIPGLLNTLQLGLQLQIDIFRTLSQSFKPPLRRTAMLDCNFGRAAVAAINMNTASFLRYSFARAVNSIHSEREWCLGALQTVIARKRRKQKTMEDA</sequence>
<organism evidence="1 2">
    <name type="scientific">Atta colombica</name>
    <dbReference type="NCBI Taxonomy" id="520822"/>
    <lineage>
        <taxon>Eukaryota</taxon>
        <taxon>Metazoa</taxon>
        <taxon>Ecdysozoa</taxon>
        <taxon>Arthropoda</taxon>
        <taxon>Hexapoda</taxon>
        <taxon>Insecta</taxon>
        <taxon>Pterygota</taxon>
        <taxon>Neoptera</taxon>
        <taxon>Endopterygota</taxon>
        <taxon>Hymenoptera</taxon>
        <taxon>Apocrita</taxon>
        <taxon>Aculeata</taxon>
        <taxon>Formicoidea</taxon>
        <taxon>Formicidae</taxon>
        <taxon>Myrmicinae</taxon>
        <taxon>Atta</taxon>
    </lineage>
</organism>
<gene>
    <name evidence="1" type="ORF">ALC53_01594</name>
</gene>